<evidence type="ECO:0007829" key="13">
    <source>
        <dbReference type="PDB" id="6YKM"/>
    </source>
</evidence>
<evidence type="ECO:0000256" key="9">
    <source>
        <dbReference type="SAM" id="Phobius"/>
    </source>
</evidence>
<feature type="domain" description="MotA/TolQ/ExbB proton channel" evidence="10">
    <location>
        <begin position="100"/>
        <end position="215"/>
    </location>
</feature>
<evidence type="ECO:0000256" key="8">
    <source>
        <dbReference type="ARBA" id="ARBA00023136"/>
    </source>
</evidence>
<dbReference type="EMDB" id="EMD-10830"/>
<comment type="subcellular location">
    <subcellularLocation>
        <location evidence="1">Cell inner membrane</location>
        <topology evidence="1">Multi-pass membrane protein</topology>
    </subcellularLocation>
</comment>
<evidence type="ECO:0000256" key="5">
    <source>
        <dbReference type="ARBA" id="ARBA00022692"/>
    </source>
</evidence>
<sequence length="258" mass="28167">MDLSTILGMVLAVTSISVGDILEGGNPLHVIHLSSFLIVMPTAAFCAMTSTHKKIVKAAYKELKVVFKGSGVNLPERIAQLIEFAIIARRDGLLALESRTNEIENEFLKNAMMMLVDGKSFEEIHESMEIQTEQLEEHYKECAEYWIVFGETCPTMGLVGAVFGLILALKLLDNPQAMAAGISGAFTATVTGIFGAYALFAPWGKKLKANGMDLVKEQIVITEAIKGIAEGANPRDLEAKLFNFLSHDDPRISQFDKG</sequence>
<dbReference type="GO" id="GO:0005886">
    <property type="term" value="C:plasma membrane"/>
    <property type="evidence" value="ECO:0007669"/>
    <property type="project" value="UniProtKB-SubCell"/>
</dbReference>
<dbReference type="RefSeq" id="WP_002859438.1">
    <property type="nucleotide sequence ID" value="NC_008787.1"/>
</dbReference>
<keyword evidence="4" id="KW-1003">Cell membrane</keyword>
<organism evidence="11 12">
    <name type="scientific">Campylobacter jejuni subsp. jejuni serotype O:23/36 (strain 81-176)</name>
    <dbReference type="NCBI Taxonomy" id="354242"/>
    <lineage>
        <taxon>Bacteria</taxon>
        <taxon>Pseudomonadati</taxon>
        <taxon>Campylobacterota</taxon>
        <taxon>Epsilonproteobacteria</taxon>
        <taxon>Campylobacterales</taxon>
        <taxon>Campylobacteraceae</taxon>
        <taxon>Campylobacter</taxon>
    </lineage>
</organism>
<evidence type="ECO:0007829" key="14">
    <source>
        <dbReference type="PDB" id="6YKP"/>
    </source>
</evidence>
<reference evidence="12" key="1">
    <citation type="submission" date="2006-12" db="EMBL/GenBank/DDBJ databases">
        <authorList>
            <person name="Fouts D.E."/>
            <person name="Nelson K.E."/>
            <person name="Sebastian Y."/>
        </authorList>
    </citation>
    <scope>NUCLEOTIDE SEQUENCE [LARGE SCALE GENOMIC DNA]</scope>
    <source>
        <strain evidence="12">81-176</strain>
    </source>
</reference>
<dbReference type="EMDB" id="EMD-10828"/>
<keyword evidence="8 9" id="KW-0472">Membrane</keyword>
<evidence type="ECO:0000313" key="11">
    <source>
        <dbReference type="EMBL" id="EAQ73419.1"/>
    </source>
</evidence>
<feature type="transmembrane region" description="Helical" evidence="9">
    <location>
        <begin position="145"/>
        <end position="172"/>
    </location>
</feature>
<proteinExistence type="evidence at protein level"/>
<dbReference type="InterPro" id="IPR047055">
    <property type="entry name" value="MotA-like"/>
</dbReference>
<keyword evidence="5 9" id="KW-0812">Transmembrane</keyword>
<dbReference type="Pfam" id="PF01618">
    <property type="entry name" value="MotA_ExbB"/>
    <property type="match status" value="1"/>
</dbReference>
<dbReference type="AlphaFoldDB" id="A0A0H3PAV1"/>
<dbReference type="GO" id="GO:0071978">
    <property type="term" value="P:bacterial-type flagellum-dependent swarming motility"/>
    <property type="evidence" value="ECO:0007669"/>
    <property type="project" value="InterPro"/>
</dbReference>
<keyword evidence="7 9" id="KW-1133">Transmembrane helix</keyword>
<feature type="transmembrane region" description="Helical" evidence="9">
    <location>
        <begin position="29"/>
        <end position="48"/>
    </location>
</feature>
<dbReference type="eggNOG" id="COG1291">
    <property type="taxonomic scope" value="Bacteria"/>
</dbReference>
<dbReference type="GO" id="GO:0006935">
    <property type="term" value="P:chemotaxis"/>
    <property type="evidence" value="ECO:0007669"/>
    <property type="project" value="InterPro"/>
</dbReference>
<dbReference type="PDB" id="6YKR">
    <property type="method" value="EM"/>
    <property type="resolution" value="3.00 A"/>
    <property type="chains" value="A/B/C/D/E=1-258"/>
</dbReference>
<dbReference type="EMDB" id="EMD-10829"/>
<dbReference type="PANTHER" id="PTHR30433:SF3">
    <property type="entry name" value="MOTILITY PROTEIN A"/>
    <property type="match status" value="1"/>
</dbReference>
<name>A0A0H3PAV1_CAMJJ</name>
<dbReference type="HOGENOM" id="CLU_079895_0_0_7"/>
<dbReference type="PANTHER" id="PTHR30433">
    <property type="entry name" value="CHEMOTAXIS PROTEIN MOTA"/>
    <property type="match status" value="1"/>
</dbReference>
<evidence type="ECO:0000313" key="12">
    <source>
        <dbReference type="Proteomes" id="UP000000646"/>
    </source>
</evidence>
<comment type="similarity">
    <text evidence="2">Belongs to the MotA family.</text>
</comment>
<evidence type="ECO:0000256" key="3">
    <source>
        <dbReference type="ARBA" id="ARBA00022448"/>
    </source>
</evidence>
<feature type="transmembrane region" description="Helical" evidence="9">
    <location>
        <begin position="178"/>
        <end position="200"/>
    </location>
</feature>
<protein>
    <submittedName>
        <fullName evidence="11">Chemotaxis protein MotA, putative</fullName>
    </submittedName>
</protein>
<dbReference type="InterPro" id="IPR002898">
    <property type="entry name" value="MotA_ExbB_proton_chnl"/>
</dbReference>
<keyword evidence="6" id="KW-0283">Flagellar rotation</keyword>
<dbReference type="NCBIfam" id="NF006284">
    <property type="entry name" value="PRK08456.1"/>
    <property type="match status" value="1"/>
</dbReference>
<reference evidence="13 14" key="2">
    <citation type="journal article" date="2020" name="Cell">
        <title>Structure and Function of Stator Units of the Bacterial Flagellar Motor.</title>
        <authorList>
            <person name="Santiveri M."/>
            <person name="Roa-Eguiara A."/>
            <person name="Kuhne C."/>
            <person name="Wadhwa N."/>
            <person name="Hu H."/>
            <person name="Berg H.C."/>
            <person name="Erhardt M."/>
            <person name="Taylor N.M.I."/>
        </authorList>
    </citation>
    <scope>STRUCTURE BY ELECTRON MICROSCOPY (2.98 ANGSTROMS)</scope>
</reference>
<evidence type="ECO:0000256" key="6">
    <source>
        <dbReference type="ARBA" id="ARBA00022779"/>
    </source>
</evidence>
<evidence type="ECO:0000256" key="7">
    <source>
        <dbReference type="ARBA" id="ARBA00022989"/>
    </source>
</evidence>
<dbReference type="PDB" id="6YKM">
    <property type="method" value="EM"/>
    <property type="resolution" value="3.10 A"/>
    <property type="chains" value="A/B/C/D/E=1-258"/>
</dbReference>
<dbReference type="Proteomes" id="UP000000646">
    <property type="component" value="Chromosome"/>
</dbReference>
<dbReference type="PROSITE" id="PS01307">
    <property type="entry name" value="MOTA"/>
    <property type="match status" value="1"/>
</dbReference>
<dbReference type="SMR" id="A0A0H3PAV1"/>
<keyword evidence="3" id="KW-0813">Transport</keyword>
<evidence type="ECO:0000256" key="4">
    <source>
        <dbReference type="ARBA" id="ARBA00022475"/>
    </source>
</evidence>
<gene>
    <name evidence="11" type="ordered locus">CJJ81176_0359</name>
</gene>
<evidence type="ECO:0000256" key="2">
    <source>
        <dbReference type="ARBA" id="ARBA00008038"/>
    </source>
</evidence>
<keyword evidence="13 14" id="KW-0002">3D-structure</keyword>
<dbReference type="KEGG" id="cjj:CJJ81176_0359"/>
<evidence type="ECO:0000259" key="10">
    <source>
        <dbReference type="Pfam" id="PF01618"/>
    </source>
</evidence>
<dbReference type="InterPro" id="IPR000540">
    <property type="entry name" value="Flag_MotA_CS"/>
</dbReference>
<evidence type="ECO:0000256" key="1">
    <source>
        <dbReference type="ARBA" id="ARBA00004429"/>
    </source>
</evidence>
<dbReference type="PDB" id="6YKP">
    <property type="method" value="EM"/>
    <property type="resolution" value="2.98 A"/>
    <property type="chains" value="A/B/C/D/E=1-258"/>
</dbReference>
<dbReference type="EMBL" id="CP000538">
    <property type="protein sequence ID" value="EAQ73419.1"/>
    <property type="molecule type" value="Genomic_DNA"/>
</dbReference>
<accession>A0A0H3PAV1</accession>